<keyword evidence="2" id="KW-1133">Transmembrane helix</keyword>
<organism evidence="3 4">
    <name type="scientific">Rubus argutus</name>
    <name type="common">Southern blackberry</name>
    <dbReference type="NCBI Taxonomy" id="59490"/>
    <lineage>
        <taxon>Eukaryota</taxon>
        <taxon>Viridiplantae</taxon>
        <taxon>Streptophyta</taxon>
        <taxon>Embryophyta</taxon>
        <taxon>Tracheophyta</taxon>
        <taxon>Spermatophyta</taxon>
        <taxon>Magnoliopsida</taxon>
        <taxon>eudicotyledons</taxon>
        <taxon>Gunneridae</taxon>
        <taxon>Pentapetalae</taxon>
        <taxon>rosids</taxon>
        <taxon>fabids</taxon>
        <taxon>Rosales</taxon>
        <taxon>Rosaceae</taxon>
        <taxon>Rosoideae</taxon>
        <taxon>Rosoideae incertae sedis</taxon>
        <taxon>Rubus</taxon>
    </lineage>
</organism>
<reference evidence="3 4" key="1">
    <citation type="journal article" date="2023" name="G3 (Bethesda)">
        <title>A chromosome-length genome assembly and annotation of blackberry (Rubus argutus, cv. 'Hillquist').</title>
        <authorList>
            <person name="Bruna T."/>
            <person name="Aryal R."/>
            <person name="Dudchenko O."/>
            <person name="Sargent D.J."/>
            <person name="Mead D."/>
            <person name="Buti M."/>
            <person name="Cavallini A."/>
            <person name="Hytonen T."/>
            <person name="Andres J."/>
            <person name="Pham M."/>
            <person name="Weisz D."/>
            <person name="Mascagni F."/>
            <person name="Usai G."/>
            <person name="Natali L."/>
            <person name="Bassil N."/>
            <person name="Fernandez G.E."/>
            <person name="Lomsadze A."/>
            <person name="Armour M."/>
            <person name="Olukolu B."/>
            <person name="Poorten T."/>
            <person name="Britton C."/>
            <person name="Davik J."/>
            <person name="Ashrafi H."/>
            <person name="Aiden E.L."/>
            <person name="Borodovsky M."/>
            <person name="Worthington M."/>
        </authorList>
    </citation>
    <scope>NUCLEOTIDE SEQUENCE [LARGE SCALE GENOMIC DNA]</scope>
    <source>
        <strain evidence="3">PI 553951</strain>
    </source>
</reference>
<proteinExistence type="predicted"/>
<keyword evidence="2" id="KW-0472">Membrane</keyword>
<dbReference type="PANTHER" id="PTHR46635:SF2">
    <property type="entry name" value="GLYCOSYL TRANSFERASE FAMILY 1 DOMAIN-CONTAINING PROTEIN"/>
    <property type="match status" value="1"/>
</dbReference>
<comment type="caution">
    <text evidence="3">The sequence shown here is derived from an EMBL/GenBank/DDBJ whole genome shotgun (WGS) entry which is preliminary data.</text>
</comment>
<dbReference type="Proteomes" id="UP001457282">
    <property type="component" value="Unassembled WGS sequence"/>
</dbReference>
<feature type="region of interest" description="Disordered" evidence="1">
    <location>
        <begin position="30"/>
        <end position="57"/>
    </location>
</feature>
<evidence type="ECO:0000256" key="1">
    <source>
        <dbReference type="SAM" id="MobiDB-lite"/>
    </source>
</evidence>
<keyword evidence="4" id="KW-1185">Reference proteome</keyword>
<evidence type="ECO:0000313" key="3">
    <source>
        <dbReference type="EMBL" id="KAK9911567.1"/>
    </source>
</evidence>
<dbReference type="AlphaFoldDB" id="A0AAW1VU45"/>
<name>A0AAW1VU45_RUBAR</name>
<feature type="transmembrane region" description="Helical" evidence="2">
    <location>
        <begin position="82"/>
        <end position="101"/>
    </location>
</feature>
<dbReference type="EMBL" id="JBEDUW010000007">
    <property type="protein sequence ID" value="KAK9911567.1"/>
    <property type="molecule type" value="Genomic_DNA"/>
</dbReference>
<evidence type="ECO:0000256" key="2">
    <source>
        <dbReference type="SAM" id="Phobius"/>
    </source>
</evidence>
<accession>A0AAW1VU45</accession>
<protein>
    <submittedName>
        <fullName evidence="3">Uncharacterized protein</fullName>
    </submittedName>
</protein>
<sequence>MGRNSSSPPAILDDNGVAGGNDLGFHSIRDRFPFKRNPNPSHHRGRDRGLADRSSSLRHRPHHTRFYRKGWLGLFPFKGKSAFYSVLIFVVFGFAVATMVLQSSMTLVFRQGSERGRLLREGLKFGSTLRFVPGRLSQRFVQSDGLDGARKDPRIGVRPPRLALILGNMKKDPHSLMLITVMKNIKKLGYGLKIFSVANGKAHKMWEEHGGPISILAPEHYSLMIGRFSKVLLLTLLKQKNSFQALCRSLFVQYH</sequence>
<dbReference type="PANTHER" id="PTHR46635">
    <property type="entry name" value="GLYCOSYL TRANSFERASE FAMILY 1 PROTEIN"/>
    <property type="match status" value="1"/>
</dbReference>
<gene>
    <name evidence="3" type="ORF">M0R45_035464</name>
</gene>
<keyword evidence="2" id="KW-0812">Transmembrane</keyword>
<evidence type="ECO:0000313" key="4">
    <source>
        <dbReference type="Proteomes" id="UP001457282"/>
    </source>
</evidence>